<evidence type="ECO:0000313" key="9">
    <source>
        <dbReference type="EMBL" id="GKV42969.1"/>
    </source>
</evidence>
<keyword evidence="5" id="KW-0472">Membrane</keyword>
<dbReference type="PROSITE" id="PS50026">
    <property type="entry name" value="EGF_3"/>
    <property type="match status" value="1"/>
</dbReference>
<dbReference type="EMBL" id="BPVZ01000163">
    <property type="protein sequence ID" value="GKV42969.1"/>
    <property type="molecule type" value="Genomic_DNA"/>
</dbReference>
<accession>A0AAV5M1N7</accession>
<feature type="signal peptide" evidence="7">
    <location>
        <begin position="1"/>
        <end position="15"/>
    </location>
</feature>
<dbReference type="Proteomes" id="UP001054252">
    <property type="component" value="Unassembled WGS sequence"/>
</dbReference>
<dbReference type="AlphaFoldDB" id="A0AAV5M1N7"/>
<evidence type="ECO:0000256" key="1">
    <source>
        <dbReference type="ARBA" id="ARBA00004167"/>
    </source>
</evidence>
<dbReference type="GO" id="GO:0030247">
    <property type="term" value="F:polysaccharide binding"/>
    <property type="evidence" value="ECO:0007669"/>
    <property type="project" value="InterPro"/>
</dbReference>
<protein>
    <recommendedName>
        <fullName evidence="8">EGF-like domain-containing protein</fullName>
    </recommendedName>
</protein>
<evidence type="ECO:0000256" key="6">
    <source>
        <dbReference type="PROSITE-ProRule" id="PRU00076"/>
    </source>
</evidence>
<reference evidence="9 10" key="1">
    <citation type="journal article" date="2021" name="Commun. Biol.">
        <title>The genome of Shorea leprosula (Dipterocarpaceae) highlights the ecological relevance of drought in aseasonal tropical rainforests.</title>
        <authorList>
            <person name="Ng K.K.S."/>
            <person name="Kobayashi M.J."/>
            <person name="Fawcett J.A."/>
            <person name="Hatakeyama M."/>
            <person name="Paape T."/>
            <person name="Ng C.H."/>
            <person name="Ang C.C."/>
            <person name="Tnah L.H."/>
            <person name="Lee C.T."/>
            <person name="Nishiyama T."/>
            <person name="Sese J."/>
            <person name="O'Brien M.J."/>
            <person name="Copetti D."/>
            <person name="Mohd Noor M.I."/>
            <person name="Ong R.C."/>
            <person name="Putra M."/>
            <person name="Sireger I.Z."/>
            <person name="Indrioko S."/>
            <person name="Kosugi Y."/>
            <person name="Izuno A."/>
            <person name="Isagi Y."/>
            <person name="Lee S.L."/>
            <person name="Shimizu K.K."/>
        </authorList>
    </citation>
    <scope>NUCLEOTIDE SEQUENCE [LARGE SCALE GENOMIC DNA]</scope>
    <source>
        <strain evidence="9">214</strain>
    </source>
</reference>
<dbReference type="InterPro" id="IPR025287">
    <property type="entry name" value="WAK_GUB"/>
</dbReference>
<proteinExistence type="predicted"/>
<keyword evidence="10" id="KW-1185">Reference proteome</keyword>
<comment type="caution">
    <text evidence="9">The sequence shown here is derived from an EMBL/GenBank/DDBJ whole genome shotgun (WGS) entry which is preliminary data.</text>
</comment>
<evidence type="ECO:0000256" key="7">
    <source>
        <dbReference type="SAM" id="SignalP"/>
    </source>
</evidence>
<keyword evidence="6" id="KW-1015">Disulfide bond</keyword>
<evidence type="ECO:0000313" key="10">
    <source>
        <dbReference type="Proteomes" id="UP001054252"/>
    </source>
</evidence>
<evidence type="ECO:0000259" key="8">
    <source>
        <dbReference type="PROSITE" id="PS50026"/>
    </source>
</evidence>
<keyword evidence="2" id="KW-0812">Transmembrane</keyword>
<feature type="disulfide bond" evidence="6">
    <location>
        <begin position="239"/>
        <end position="256"/>
    </location>
</feature>
<keyword evidence="6" id="KW-0245">EGF-like domain</keyword>
<gene>
    <name evidence="9" type="ORF">SLEP1_g50320</name>
</gene>
<name>A0AAV5M1N7_9ROSI</name>
<comment type="subcellular location">
    <subcellularLocation>
        <location evidence="1">Membrane</location>
        <topology evidence="1">Single-pass membrane protein</topology>
    </subcellularLocation>
</comment>
<organism evidence="9 10">
    <name type="scientific">Rubroshorea leprosula</name>
    <dbReference type="NCBI Taxonomy" id="152421"/>
    <lineage>
        <taxon>Eukaryota</taxon>
        <taxon>Viridiplantae</taxon>
        <taxon>Streptophyta</taxon>
        <taxon>Embryophyta</taxon>
        <taxon>Tracheophyta</taxon>
        <taxon>Spermatophyta</taxon>
        <taxon>Magnoliopsida</taxon>
        <taxon>eudicotyledons</taxon>
        <taxon>Gunneridae</taxon>
        <taxon>Pentapetalae</taxon>
        <taxon>rosids</taxon>
        <taxon>malvids</taxon>
        <taxon>Malvales</taxon>
        <taxon>Dipterocarpaceae</taxon>
        <taxon>Rubroshorea</taxon>
    </lineage>
</organism>
<evidence type="ECO:0000256" key="3">
    <source>
        <dbReference type="ARBA" id="ARBA00022729"/>
    </source>
</evidence>
<feature type="chain" id="PRO_5043899063" description="EGF-like domain-containing protein" evidence="7">
    <location>
        <begin position="16"/>
        <end position="286"/>
    </location>
</feature>
<dbReference type="InterPro" id="IPR000742">
    <property type="entry name" value="EGF"/>
</dbReference>
<feature type="domain" description="EGF-like" evidence="8">
    <location>
        <begin position="231"/>
        <end position="273"/>
    </location>
</feature>
<keyword evidence="3 7" id="KW-0732">Signal</keyword>
<feature type="disulfide bond" evidence="6">
    <location>
        <begin position="235"/>
        <end position="245"/>
    </location>
</feature>
<dbReference type="Gene3D" id="2.10.25.10">
    <property type="entry name" value="Laminin"/>
    <property type="match status" value="1"/>
</dbReference>
<evidence type="ECO:0000256" key="4">
    <source>
        <dbReference type="ARBA" id="ARBA00022989"/>
    </source>
</evidence>
<dbReference type="PANTHER" id="PTHR33491">
    <property type="entry name" value="OSJNBA0016N04.9 PROTEIN"/>
    <property type="match status" value="1"/>
</dbReference>
<keyword evidence="4" id="KW-1133">Transmembrane helix</keyword>
<dbReference type="Pfam" id="PF13947">
    <property type="entry name" value="GUB_WAK_bind"/>
    <property type="match status" value="1"/>
</dbReference>
<dbReference type="GO" id="GO:0016020">
    <property type="term" value="C:membrane"/>
    <property type="evidence" value="ECO:0007669"/>
    <property type="project" value="UniProtKB-SubCell"/>
</dbReference>
<comment type="caution">
    <text evidence="6">Lacks conserved residue(s) required for the propagation of feature annotation.</text>
</comment>
<evidence type="ECO:0000256" key="2">
    <source>
        <dbReference type="ARBA" id="ARBA00022692"/>
    </source>
</evidence>
<sequence>MVVMMVILPSSTVTASSNISLENCQQKCGNVIVPFPFGFGRPECAKNSAFLLECNQSSSLLYGDTPINNISLENGTITGLIDSAYQCNDGSRNGRSPTKISRSVISKRWSFIISPTHNKLVGLGCDTLAMMTDREGRVKSACITFCIDSADLRNYGSCSGFGCCQTPIPKDLNQLNITVISRYVDAYGSDFSPCSYAFVVANSFDISTINLLGYRETAPMWPVVFEWVIGDHQGCQHYCGLYAECSYSHTGGGFRCSCKQGFIGNPYLPQGCQGTYLQLTAQYIFF</sequence>
<evidence type="ECO:0000256" key="5">
    <source>
        <dbReference type="ARBA" id="ARBA00023136"/>
    </source>
</evidence>